<protein>
    <submittedName>
        <fullName evidence="7">Glycosyltransferase</fullName>
    </submittedName>
</protein>
<feature type="transmembrane region" description="Helical" evidence="5">
    <location>
        <begin position="572"/>
        <end position="593"/>
    </location>
</feature>
<evidence type="ECO:0000256" key="4">
    <source>
        <dbReference type="SAM" id="MobiDB-lite"/>
    </source>
</evidence>
<dbReference type="EMBL" id="SAVA01000001">
    <property type="protein sequence ID" value="RWR54736.1"/>
    <property type="molecule type" value="Genomic_DNA"/>
</dbReference>
<dbReference type="Gene3D" id="3.90.550.10">
    <property type="entry name" value="Spore Coat Polysaccharide Biosynthesis Protein SpsA, Chain A"/>
    <property type="match status" value="1"/>
</dbReference>
<comment type="caution">
    <text evidence="7">The sequence shown here is derived from an EMBL/GenBank/DDBJ whole genome shotgun (WGS) entry which is preliminary data.</text>
</comment>
<feature type="region of interest" description="Disordered" evidence="4">
    <location>
        <begin position="1"/>
        <end position="20"/>
    </location>
</feature>
<evidence type="ECO:0000259" key="6">
    <source>
        <dbReference type="Pfam" id="PF05157"/>
    </source>
</evidence>
<organism evidence="7 8">
    <name type="scientific">Paenirhodobacter huangdaonensis</name>
    <dbReference type="NCBI Taxonomy" id="2501515"/>
    <lineage>
        <taxon>Bacteria</taxon>
        <taxon>Pseudomonadati</taxon>
        <taxon>Pseudomonadota</taxon>
        <taxon>Alphaproteobacteria</taxon>
        <taxon>Rhodobacterales</taxon>
        <taxon>Rhodobacter group</taxon>
        <taxon>Paenirhodobacter</taxon>
    </lineage>
</organism>
<feature type="transmembrane region" description="Helical" evidence="5">
    <location>
        <begin position="542"/>
        <end position="560"/>
    </location>
</feature>
<evidence type="ECO:0000313" key="7">
    <source>
        <dbReference type="EMBL" id="RWR54736.1"/>
    </source>
</evidence>
<keyword evidence="5" id="KW-0812">Transmembrane</keyword>
<dbReference type="Pfam" id="PF13641">
    <property type="entry name" value="Glyco_tranf_2_3"/>
    <property type="match status" value="1"/>
</dbReference>
<evidence type="ECO:0000313" key="8">
    <source>
        <dbReference type="Proteomes" id="UP000288071"/>
    </source>
</evidence>
<dbReference type="InterPro" id="IPR007831">
    <property type="entry name" value="T2SS_GspE_N"/>
</dbReference>
<comment type="similarity">
    <text evidence="1">Belongs to the glycosyltransferase 2 family.</text>
</comment>
<feature type="domain" description="Type II secretion system protein GspE N-terminal" evidence="6">
    <location>
        <begin position="103"/>
        <end position="178"/>
    </location>
</feature>
<accession>A0A3S3ND97</accession>
<keyword evidence="8" id="KW-1185">Reference proteome</keyword>
<gene>
    <name evidence="7" type="ORF">EOW66_01335</name>
</gene>
<dbReference type="Pfam" id="PF05157">
    <property type="entry name" value="MshEN"/>
    <property type="match status" value="1"/>
</dbReference>
<reference evidence="8" key="2">
    <citation type="submission" date="2019-01" db="EMBL/GenBank/DDBJ databases">
        <title>Sinorhodobacter populi sp. nov. isolated from the symptomatic bark tissue of Populus euramericana canker.</title>
        <authorList>
            <person name="Li Y."/>
        </authorList>
    </citation>
    <scope>NUCLEOTIDE SEQUENCE [LARGE SCALE GENOMIC DNA]</scope>
    <source>
        <strain evidence="8">CGMCC 1.12963</strain>
    </source>
</reference>
<name>A0A3S3ND97_9RHOB</name>
<dbReference type="InterPro" id="IPR029044">
    <property type="entry name" value="Nucleotide-diphossugar_trans"/>
</dbReference>
<sequence length="674" mass="74105">MVSDRGGRISGPAAENTPGLTGLAAGGRIAVRAPPARIPRPVAGRRPLGRILLDRGAVAPGDLTTALALREREDVRLGDILLTHGWVSEAALMAALAEQWQAALVDLAAEPPDPRLIDALGPELCLAEAMVPWRRIGATTVIATARPEEFTRLRGVLPAKFAPYRMVLAPERAVHDALLARRQTALIRRAECRVAAAESCRSHDGERAARRALGALLGLACGLFLAPVAVFALLFAWTIVTLVLTMALKFAAWLAELHHRATTLPPPQITAPIRLPVISVLVPLLHEKDIAGRLVARLGRLTYPRELLDVLLVVEEADTPTRDALAKATLPRWIRVVTVPDGPIRTKPRALNYALNFCRGSVVGVWDAEDRPDPDQLHAVARRFAEAPPEVACLQGVLDYYSPRTNWLSRCFTVEYAVWFRAVLPGVARLGLAVPLGGTTLFFRRDLLEAVGAWDAFNVTEDADLGIRLARRGLRTELIATVTQEEPNCRPLPWVKQRSRWLKGYAMTWGVHMRAPRQLWRELGAWRFLGLQVMFLGTLSQYLLAPLSWSCWLILFGLWHPVRALLSPGSETALLVAFGLTELVNLAVGFWAVRGAGHRHLLPWVPTLHLYFPLGTLAGWKAIYEVIAKPFYWDKTAHGLFDALHEIAAPATPAPGRARLQPEPARPQCAPLID</sequence>
<dbReference type="PANTHER" id="PTHR43630">
    <property type="entry name" value="POLY-BETA-1,6-N-ACETYL-D-GLUCOSAMINE SYNTHASE"/>
    <property type="match status" value="1"/>
</dbReference>
<dbReference type="GO" id="GO:0016757">
    <property type="term" value="F:glycosyltransferase activity"/>
    <property type="evidence" value="ECO:0007669"/>
    <property type="project" value="UniProtKB-KW"/>
</dbReference>
<reference evidence="7 8" key="1">
    <citation type="submission" date="2019-01" db="EMBL/GenBank/DDBJ databases">
        <title>Sinorhodobacter populi sp. nov. isolated from the symptomatic bark tissue of Populus euramericana canker.</title>
        <authorList>
            <person name="Xu G."/>
        </authorList>
    </citation>
    <scope>NUCLEOTIDE SEQUENCE [LARGE SCALE GENOMIC DNA]</scope>
    <source>
        <strain evidence="7 8">CGMCC 1.12963</strain>
    </source>
</reference>
<dbReference type="SUPFAM" id="SSF53448">
    <property type="entry name" value="Nucleotide-diphospho-sugar transferases"/>
    <property type="match status" value="1"/>
</dbReference>
<feature type="transmembrane region" description="Helical" evidence="5">
    <location>
        <begin position="212"/>
        <end position="229"/>
    </location>
</feature>
<dbReference type="SUPFAM" id="SSF160246">
    <property type="entry name" value="EspE N-terminal domain-like"/>
    <property type="match status" value="1"/>
</dbReference>
<evidence type="ECO:0000256" key="5">
    <source>
        <dbReference type="SAM" id="Phobius"/>
    </source>
</evidence>
<feature type="region of interest" description="Disordered" evidence="4">
    <location>
        <begin position="655"/>
        <end position="674"/>
    </location>
</feature>
<keyword evidence="2" id="KW-0328">Glycosyltransferase</keyword>
<evidence type="ECO:0000256" key="3">
    <source>
        <dbReference type="ARBA" id="ARBA00022679"/>
    </source>
</evidence>
<evidence type="ECO:0000256" key="2">
    <source>
        <dbReference type="ARBA" id="ARBA00022676"/>
    </source>
</evidence>
<keyword evidence="3 7" id="KW-0808">Transferase</keyword>
<proteinExistence type="inferred from homology"/>
<dbReference type="RefSeq" id="WP_128154230.1">
    <property type="nucleotide sequence ID" value="NZ_JBHSOM010000007.1"/>
</dbReference>
<keyword evidence="5" id="KW-1133">Transmembrane helix</keyword>
<dbReference type="InterPro" id="IPR037257">
    <property type="entry name" value="T2SS_E_N_sf"/>
</dbReference>
<keyword evidence="5" id="KW-0472">Membrane</keyword>
<dbReference type="PANTHER" id="PTHR43630:SF1">
    <property type="entry name" value="POLY-BETA-1,6-N-ACETYL-D-GLUCOSAMINE SYNTHASE"/>
    <property type="match status" value="1"/>
</dbReference>
<dbReference type="Proteomes" id="UP000288071">
    <property type="component" value="Unassembled WGS sequence"/>
</dbReference>
<evidence type="ECO:0000256" key="1">
    <source>
        <dbReference type="ARBA" id="ARBA00006739"/>
    </source>
</evidence>
<dbReference type="AlphaFoldDB" id="A0A3S3ND97"/>